<feature type="transmembrane region" description="Helical" evidence="7">
    <location>
        <begin position="238"/>
        <end position="259"/>
    </location>
</feature>
<evidence type="ECO:0000256" key="6">
    <source>
        <dbReference type="ARBA" id="ARBA00023136"/>
    </source>
</evidence>
<name>A0A7W3YMW7_9LACO</name>
<evidence type="ECO:0000256" key="3">
    <source>
        <dbReference type="ARBA" id="ARBA00022679"/>
    </source>
</evidence>
<keyword evidence="4 7" id="KW-0812">Transmembrane</keyword>
<reference evidence="9 10" key="1">
    <citation type="submission" date="2020-07" db="EMBL/GenBank/DDBJ databases">
        <title>Description of Limosilactobacillus balticus sp. nov., Limosilactobacillus agrestis sp. nov., Limosilactobacillus albertensis sp. nov., Limosilactobacillus rudii sp. nov., Limosilactobacillus fastidiosus sp. nov., five novel Limosilactobacillus species isolated from the vertebrate gastrointestinal tract, and proposal of 6 subspecies of Limosilactobacillus reuteri adapted to the gastrointestinal tract of specific vertebrate hosts.</title>
        <authorList>
            <person name="Li F."/>
            <person name="Cheng C."/>
            <person name="Zheng J."/>
            <person name="Quevedo R.M."/>
            <person name="Li J."/>
            <person name="Roos S."/>
            <person name="Gaenzle M.G."/>
            <person name="Walter J."/>
        </authorList>
    </citation>
    <scope>NUCLEOTIDE SEQUENCE [LARGE SCALE GENOMIC DNA]</scope>
    <source>
        <strain evidence="9 10">STM2_1</strain>
    </source>
</reference>
<dbReference type="Pfam" id="PF00535">
    <property type="entry name" value="Glycos_transf_2"/>
    <property type="match status" value="1"/>
</dbReference>
<dbReference type="PANTHER" id="PTHR48090">
    <property type="entry name" value="UNDECAPRENYL-PHOSPHATE 4-DEOXY-4-FORMAMIDO-L-ARABINOSE TRANSFERASE-RELATED"/>
    <property type="match status" value="1"/>
</dbReference>
<dbReference type="AlphaFoldDB" id="A0A7W3YMW7"/>
<feature type="domain" description="Glycosyltransferase 2-like" evidence="8">
    <location>
        <begin position="7"/>
        <end position="174"/>
    </location>
</feature>
<keyword evidence="10" id="KW-1185">Reference proteome</keyword>
<dbReference type="EMBL" id="JACIVA010000052">
    <property type="protein sequence ID" value="MBB1097904.1"/>
    <property type="molecule type" value="Genomic_DNA"/>
</dbReference>
<comment type="caution">
    <text evidence="9">The sequence shown here is derived from an EMBL/GenBank/DDBJ whole genome shotgun (WGS) entry which is preliminary data.</text>
</comment>
<dbReference type="RefSeq" id="WP_182596618.1">
    <property type="nucleotide sequence ID" value="NZ_JACIVA010000052.1"/>
</dbReference>
<dbReference type="InterPro" id="IPR001173">
    <property type="entry name" value="Glyco_trans_2-like"/>
</dbReference>
<organism evidence="9 10">
    <name type="scientific">Limosilactobacillus rudii</name>
    <dbReference type="NCBI Taxonomy" id="2759755"/>
    <lineage>
        <taxon>Bacteria</taxon>
        <taxon>Bacillati</taxon>
        <taxon>Bacillota</taxon>
        <taxon>Bacilli</taxon>
        <taxon>Lactobacillales</taxon>
        <taxon>Lactobacillaceae</taxon>
        <taxon>Limosilactobacillus</taxon>
    </lineage>
</organism>
<dbReference type="SUPFAM" id="SSF53448">
    <property type="entry name" value="Nucleotide-diphospho-sugar transferases"/>
    <property type="match status" value="1"/>
</dbReference>
<gene>
    <name evidence="9" type="ORF">H5S09_08150</name>
</gene>
<dbReference type="Gene3D" id="3.90.550.10">
    <property type="entry name" value="Spore Coat Polysaccharide Biosynthesis Protein SpsA, Chain A"/>
    <property type="match status" value="1"/>
</dbReference>
<comment type="subcellular location">
    <subcellularLocation>
        <location evidence="1">Membrane</location>
        <topology evidence="1">Multi-pass membrane protein</topology>
    </subcellularLocation>
</comment>
<evidence type="ECO:0000256" key="4">
    <source>
        <dbReference type="ARBA" id="ARBA00022692"/>
    </source>
</evidence>
<keyword evidence="2" id="KW-0328">Glycosyltransferase</keyword>
<sequence length="323" mass="36761">MNKSVLTIIVPCYNEEEVLPETVKELGNILTNLIEKDKIDSKSKLLFVNDGSNDQTWNLISDYTKRYNYITGIKFSRNYGHQNALLAGMNLAVNFSDMMITIDADLQDDVNAIPKMVEKYYEGYDVVYGVRNSRKTDTFFKRRTALAFYGLMKKLGVNLVPDSADYRLLSKRATEGLLAFKERNLFLRGMVPLVGYRATKVYYARKERFAGKSKYPLSKMLHFALDGITSFSIAPIHLILYLGLITVAISAICMIYVIIEKCLGHVVSGWSSLMISIWLLGGIQLISISVIGEYIGKIFSEVKHRPRYTIEIETYTNKMNKQS</sequence>
<keyword evidence="5 7" id="KW-1133">Transmembrane helix</keyword>
<dbReference type="CDD" id="cd04187">
    <property type="entry name" value="DPM1_like_bac"/>
    <property type="match status" value="1"/>
</dbReference>
<evidence type="ECO:0000256" key="5">
    <source>
        <dbReference type="ARBA" id="ARBA00022989"/>
    </source>
</evidence>
<evidence type="ECO:0000256" key="7">
    <source>
        <dbReference type="SAM" id="Phobius"/>
    </source>
</evidence>
<evidence type="ECO:0000259" key="8">
    <source>
        <dbReference type="Pfam" id="PF00535"/>
    </source>
</evidence>
<protein>
    <submittedName>
        <fullName evidence="9">Glycosyltransferase family 2 protein</fullName>
    </submittedName>
</protein>
<dbReference type="GO" id="GO:0005886">
    <property type="term" value="C:plasma membrane"/>
    <property type="evidence" value="ECO:0007669"/>
    <property type="project" value="TreeGrafter"/>
</dbReference>
<dbReference type="InterPro" id="IPR050256">
    <property type="entry name" value="Glycosyltransferase_2"/>
</dbReference>
<dbReference type="Proteomes" id="UP000517106">
    <property type="component" value="Unassembled WGS sequence"/>
</dbReference>
<dbReference type="GO" id="GO:0016757">
    <property type="term" value="F:glycosyltransferase activity"/>
    <property type="evidence" value="ECO:0007669"/>
    <property type="project" value="UniProtKB-KW"/>
</dbReference>
<dbReference type="PANTHER" id="PTHR48090:SF1">
    <property type="entry name" value="PROPHAGE BACTOPRENOL GLUCOSYL TRANSFERASE HOMOLOG"/>
    <property type="match status" value="1"/>
</dbReference>
<evidence type="ECO:0000256" key="2">
    <source>
        <dbReference type="ARBA" id="ARBA00022676"/>
    </source>
</evidence>
<evidence type="ECO:0000313" key="10">
    <source>
        <dbReference type="Proteomes" id="UP000517106"/>
    </source>
</evidence>
<evidence type="ECO:0000256" key="1">
    <source>
        <dbReference type="ARBA" id="ARBA00004141"/>
    </source>
</evidence>
<evidence type="ECO:0000313" key="9">
    <source>
        <dbReference type="EMBL" id="MBB1097904.1"/>
    </source>
</evidence>
<proteinExistence type="predicted"/>
<dbReference type="InterPro" id="IPR029044">
    <property type="entry name" value="Nucleotide-diphossugar_trans"/>
</dbReference>
<feature type="transmembrane region" description="Helical" evidence="7">
    <location>
        <begin position="271"/>
        <end position="295"/>
    </location>
</feature>
<keyword evidence="6 7" id="KW-0472">Membrane</keyword>
<keyword evidence="3 9" id="KW-0808">Transferase</keyword>
<accession>A0A7W3YMW7</accession>